<dbReference type="KEGG" id="tpal:117651809"/>
<evidence type="ECO:0000313" key="3">
    <source>
        <dbReference type="RefSeq" id="XP_034252058.1"/>
    </source>
</evidence>
<feature type="compositionally biased region" description="Acidic residues" evidence="1">
    <location>
        <begin position="207"/>
        <end position="221"/>
    </location>
</feature>
<feature type="region of interest" description="Disordered" evidence="1">
    <location>
        <begin position="184"/>
        <end position="233"/>
    </location>
</feature>
<protein>
    <submittedName>
        <fullName evidence="3">Uncharacterized protein LOC117651809</fullName>
    </submittedName>
</protein>
<name>A0A6P9A2M0_THRPL</name>
<evidence type="ECO:0000256" key="1">
    <source>
        <dbReference type="SAM" id="MobiDB-lite"/>
    </source>
</evidence>
<dbReference type="Proteomes" id="UP000515158">
    <property type="component" value="Unplaced"/>
</dbReference>
<dbReference type="InParanoid" id="A0A6P9A2M0"/>
<dbReference type="GeneID" id="117651809"/>
<evidence type="ECO:0000313" key="2">
    <source>
        <dbReference type="Proteomes" id="UP000515158"/>
    </source>
</evidence>
<dbReference type="AlphaFoldDB" id="A0A6P9A2M0"/>
<sequence>MSVEGRRFWCVDCDEVATESCLDEHCVRNFKALRTKEVQPLLDTLKQEETIIARMRDILSGLDLHQEKAFYEHGLQIGQTDRASRAEALRSALDMDAGAFDAAKQSAWLSLDDDFRQGASLLLTYLEDPTTLLSVNLHRSAGSAEPAMISFNQIFSLSDYKTAQVLLCQLVSDGLTLQCRANDQHDTRKNDDPTQDEVQPETCTGDQMEDETVQEEAEEQTVDGNEERMEEEEPGIHFQATWLEQRNEGLWTGEDTITRLKVGSRVAPGLDLGKAHHQYDRGGHGTITSLYSGLERIKVKWDLDTHSSSYATREYCMSLKYGDSWSHRKRFDLQLLPVPLKVPLASVPSPLPKEKHMNLETMSADAKAVGRTKLALENDKIVLGLHCDLAPDWSRVVLERTSSTLEELELVSAQREHMRVVSEMPRLRSLHLRGAGLQDASLPLGLQELRIAHVTLEQLVQVARMPALLRLEVHCPFDAPLPVLSFRPAAPGTGLRWLRTGVYPLSTALSLMAAHASTLQELELVASTSAPYGCSDLAAQLQRCGLVSLRRLVLLRASASGTGLCTHEAAACEQQRVQLWKMFVESGAIVTVLCSECV</sequence>
<reference evidence="3" key="1">
    <citation type="submission" date="2025-08" db="UniProtKB">
        <authorList>
            <consortium name="RefSeq"/>
        </authorList>
    </citation>
    <scope>IDENTIFICATION</scope>
    <source>
        <tissue evidence="3">Total insect</tissue>
    </source>
</reference>
<accession>A0A6P9A2M0</accession>
<gene>
    <name evidence="3" type="primary">LOC117651809</name>
</gene>
<keyword evidence="2" id="KW-1185">Reference proteome</keyword>
<proteinExistence type="predicted"/>
<dbReference type="RefSeq" id="XP_034252058.1">
    <property type="nucleotide sequence ID" value="XM_034396167.1"/>
</dbReference>
<organism evidence="3">
    <name type="scientific">Thrips palmi</name>
    <name type="common">Melon thrips</name>
    <dbReference type="NCBI Taxonomy" id="161013"/>
    <lineage>
        <taxon>Eukaryota</taxon>
        <taxon>Metazoa</taxon>
        <taxon>Ecdysozoa</taxon>
        <taxon>Arthropoda</taxon>
        <taxon>Hexapoda</taxon>
        <taxon>Insecta</taxon>
        <taxon>Pterygota</taxon>
        <taxon>Neoptera</taxon>
        <taxon>Paraneoptera</taxon>
        <taxon>Thysanoptera</taxon>
        <taxon>Terebrantia</taxon>
        <taxon>Thripoidea</taxon>
        <taxon>Thripidae</taxon>
        <taxon>Thrips</taxon>
    </lineage>
</organism>